<dbReference type="InterPro" id="IPR026502">
    <property type="entry name" value="SLBP1/SLBP2"/>
</dbReference>
<feature type="compositionally biased region" description="Basic and acidic residues" evidence="3">
    <location>
        <begin position="350"/>
        <end position="361"/>
    </location>
</feature>
<name>A0A0G4FSD6_9ALVE</name>
<protein>
    <recommendedName>
        <fullName evidence="4">Histone RNA hairpin-binding protein RNA-binding domain-containing protein</fullName>
    </recommendedName>
</protein>
<sequence>MVSKGVGHPSGKGSGGEAKGGQTVVKDAQHRMMQRRKQIDIGKSSKSYQRYLSKVPKEKRVARWARAQHPWTPDFRADLSVRDFVARVKEWRRLLHKFHDDSPDHQVCFQGAPQDPSEGCVGTGKEMSLSSLVPPFPSASLSDEASISTAGTGGGPSASSSSSGGFNGEGGSPLPSEATEISAVSSSGMDRRVTGRKPRPFVGTTRLAPPLPFRRPPSLLPSPDSVAATLAFAHSRADPKERWGVHKPVAAHTLTHLPSSSSMFPVTPSVEAIREIRRETEVGIWGQSREGNRRAEGGPLVSVSAGPTAKAPTMFFPTGYRTSIDRDRNKYLVVVQKDLDSASAQWKSVEAMRDCGGKRGEEGEDTDMCDKRDEEGDGRDKGGVPSSQQPMQQGQETEWAFCHLPPETLHKARRGDVRAALSLVGLHVQSLGRALKKALGRQGARALKGHAKLQRMRAVVAEREKQHRLLTETALSQDQASSSIQPAQRQEGRLAVNCVWPRAAPLRAARVMQLLSAMAVADLPLFRPSE</sequence>
<dbReference type="AlphaFoldDB" id="A0A0G4FSD6"/>
<dbReference type="GO" id="GO:0051028">
    <property type="term" value="P:mRNA transport"/>
    <property type="evidence" value="ECO:0007669"/>
    <property type="project" value="TreeGrafter"/>
</dbReference>
<dbReference type="GO" id="GO:0006398">
    <property type="term" value="P:mRNA 3'-end processing by stem-loop binding and cleavage"/>
    <property type="evidence" value="ECO:0007669"/>
    <property type="project" value="TreeGrafter"/>
</dbReference>
<feature type="compositionally biased region" description="Pro residues" evidence="3">
    <location>
        <begin position="209"/>
        <end position="220"/>
    </location>
</feature>
<gene>
    <name evidence="5" type="ORF">Cvel_3686</name>
</gene>
<feature type="region of interest" description="Disordered" evidence="3">
    <location>
        <begin position="102"/>
        <end position="126"/>
    </location>
</feature>
<comment type="similarity">
    <text evidence="1">Belongs to the SLBP family.</text>
</comment>
<dbReference type="GO" id="GO:0005737">
    <property type="term" value="C:cytoplasm"/>
    <property type="evidence" value="ECO:0007669"/>
    <property type="project" value="TreeGrafter"/>
</dbReference>
<dbReference type="InterPro" id="IPR038294">
    <property type="entry name" value="SLBP_RNA_bind_sf"/>
</dbReference>
<dbReference type="GO" id="GO:0003729">
    <property type="term" value="F:mRNA binding"/>
    <property type="evidence" value="ECO:0007669"/>
    <property type="project" value="InterPro"/>
</dbReference>
<evidence type="ECO:0000256" key="3">
    <source>
        <dbReference type="SAM" id="MobiDB-lite"/>
    </source>
</evidence>
<feature type="domain" description="Histone RNA hairpin-binding protein RNA-binding" evidence="4">
    <location>
        <begin position="28"/>
        <end position="99"/>
    </location>
</feature>
<reference evidence="5" key="1">
    <citation type="submission" date="2014-11" db="EMBL/GenBank/DDBJ databases">
        <authorList>
            <person name="Otto D Thomas"/>
            <person name="Naeem Raeece"/>
        </authorList>
    </citation>
    <scope>NUCLEOTIDE SEQUENCE</scope>
</reference>
<dbReference type="VEuPathDB" id="CryptoDB:Cvel_3686"/>
<feature type="compositionally biased region" description="Polar residues" evidence="3">
    <location>
        <begin position="385"/>
        <end position="395"/>
    </location>
</feature>
<dbReference type="GO" id="GO:0071207">
    <property type="term" value="F:histone pre-mRNA stem-loop binding"/>
    <property type="evidence" value="ECO:0007669"/>
    <property type="project" value="TreeGrafter"/>
</dbReference>
<organism evidence="5">
    <name type="scientific">Chromera velia CCMP2878</name>
    <dbReference type="NCBI Taxonomy" id="1169474"/>
    <lineage>
        <taxon>Eukaryota</taxon>
        <taxon>Sar</taxon>
        <taxon>Alveolata</taxon>
        <taxon>Colpodellida</taxon>
        <taxon>Chromeraceae</taxon>
        <taxon>Chromera</taxon>
    </lineage>
</organism>
<evidence type="ECO:0000256" key="1">
    <source>
        <dbReference type="ARBA" id="ARBA00006151"/>
    </source>
</evidence>
<feature type="compositionally biased region" description="Basic and acidic residues" evidence="3">
    <location>
        <begin position="368"/>
        <end position="382"/>
    </location>
</feature>
<feature type="compositionally biased region" description="Gly residues" evidence="3">
    <location>
        <begin position="8"/>
        <end position="19"/>
    </location>
</feature>
<dbReference type="Gene3D" id="1.10.8.1120">
    <property type="entry name" value="Histone RNA hairpin-binding protein RNA-binding domain"/>
    <property type="match status" value="1"/>
</dbReference>
<evidence type="ECO:0000256" key="2">
    <source>
        <dbReference type="ARBA" id="ARBA00022884"/>
    </source>
</evidence>
<dbReference type="EMBL" id="CDMZ01000595">
    <property type="protein sequence ID" value="CEM17568.1"/>
    <property type="molecule type" value="Genomic_DNA"/>
</dbReference>
<proteinExistence type="inferred from homology"/>
<evidence type="ECO:0000313" key="5">
    <source>
        <dbReference type="EMBL" id="CEM17568.1"/>
    </source>
</evidence>
<dbReference type="InterPro" id="IPR029344">
    <property type="entry name" value="SLBP_RNA_bind"/>
</dbReference>
<accession>A0A0G4FSD6</accession>
<dbReference type="Pfam" id="PF15247">
    <property type="entry name" value="SLBP_RNA_bind"/>
    <property type="match status" value="1"/>
</dbReference>
<feature type="region of interest" description="Disordered" evidence="3">
    <location>
        <begin position="346"/>
        <end position="395"/>
    </location>
</feature>
<keyword evidence="2" id="KW-0694">RNA-binding</keyword>
<dbReference type="PANTHER" id="PTHR17408">
    <property type="entry name" value="HISTONE RNA HAIRPIN-BINDING PROTEIN"/>
    <property type="match status" value="1"/>
</dbReference>
<feature type="region of interest" description="Disordered" evidence="3">
    <location>
        <begin position="140"/>
        <end position="220"/>
    </location>
</feature>
<dbReference type="GO" id="GO:0071204">
    <property type="term" value="C:histone pre-mRNA 3'end processing complex"/>
    <property type="evidence" value="ECO:0007669"/>
    <property type="project" value="TreeGrafter"/>
</dbReference>
<evidence type="ECO:0000259" key="4">
    <source>
        <dbReference type="Pfam" id="PF15247"/>
    </source>
</evidence>
<dbReference type="PANTHER" id="PTHR17408:SF0">
    <property type="entry name" value="HISTONE RNA HAIRPIN-BINDING PROTEIN"/>
    <property type="match status" value="1"/>
</dbReference>
<feature type="region of interest" description="Disordered" evidence="3">
    <location>
        <begin position="1"/>
        <end position="26"/>
    </location>
</feature>